<feature type="transmembrane region" description="Helical" evidence="11">
    <location>
        <begin position="314"/>
        <end position="333"/>
    </location>
</feature>
<name>A0AAV4B072_9GAST</name>
<evidence type="ECO:0000256" key="1">
    <source>
        <dbReference type="ARBA" id="ARBA00004141"/>
    </source>
</evidence>
<dbReference type="CDD" id="cd00637">
    <property type="entry name" value="7tm_classA_rhodopsin-like"/>
    <property type="match status" value="1"/>
</dbReference>
<evidence type="ECO:0000313" key="13">
    <source>
        <dbReference type="EMBL" id="GFO12465.1"/>
    </source>
</evidence>
<dbReference type="PRINTS" id="PR01012">
    <property type="entry name" value="NRPEPTIDEYR"/>
</dbReference>
<evidence type="ECO:0000256" key="7">
    <source>
        <dbReference type="ARBA" id="ARBA00023170"/>
    </source>
</evidence>
<feature type="transmembrane region" description="Helical" evidence="11">
    <location>
        <begin position="48"/>
        <end position="70"/>
    </location>
</feature>
<dbReference type="Pfam" id="PF00001">
    <property type="entry name" value="7tm_1"/>
    <property type="match status" value="1"/>
</dbReference>
<dbReference type="EMBL" id="BLXT01004423">
    <property type="protein sequence ID" value="GFO12465.1"/>
    <property type="molecule type" value="Genomic_DNA"/>
</dbReference>
<dbReference type="InterPro" id="IPR000611">
    <property type="entry name" value="NPY_rcpt"/>
</dbReference>
<feature type="domain" description="G-protein coupled receptors family 1 profile" evidence="12">
    <location>
        <begin position="61"/>
        <end position="330"/>
    </location>
</feature>
<sequence>MSINLTSSSSVCVPGDPKVVTADIALLQFVEAPSRTSTIPTWEIALKISFYILAMLMDIVGNSIVILIIVLNRKMRTTTNTLIANLAVSDLMVASFCMWVHAGNQVTHNWPFGNFFCKVNTFFQVLAVTASVLTLMVIAVERFLAVLMPFKGHFSPFVTGCAIAVVWVVAIGTAAPQLAVRRQFKIHWLNRVDIWCAEDWPEYYIDSECNTEAPGKEIYYIIEAIVMYFLPIGVMVFAYSAIAYKLLFTKHAGNAPADGKLSAHDRAKRKVTKMLFVVLCVFIICWTPQQVLLLHSALYQSAEEPSYMPTVQYIALYLAYFCSAINPILYAGFNENFRKGFVEAFKCILVQRRNRIDPDLNMSRTHVRPGSQRPPDARSHADLNASPPSYTPNRHGQNLQVPGERYGISVSSPISSEPFPVKQKLNGHTNSAMQDSAYGSAQSAVITNGADTKLYLIARDLSVLQDKVFPMQEIESSKL</sequence>
<evidence type="ECO:0000256" key="10">
    <source>
        <dbReference type="SAM" id="MobiDB-lite"/>
    </source>
</evidence>
<feature type="transmembrane region" description="Helical" evidence="11">
    <location>
        <begin position="82"/>
        <end position="102"/>
    </location>
</feature>
<protein>
    <submittedName>
        <fullName evidence="13">Neuropeptide ff receptor 2</fullName>
    </submittedName>
</protein>
<dbReference type="SUPFAM" id="SSF81321">
    <property type="entry name" value="Family A G protein-coupled receptor-like"/>
    <property type="match status" value="1"/>
</dbReference>
<feature type="transmembrane region" description="Helical" evidence="11">
    <location>
        <begin position="122"/>
        <end position="145"/>
    </location>
</feature>
<dbReference type="PRINTS" id="PR00237">
    <property type="entry name" value="GPCRRHODOPSN"/>
</dbReference>
<proteinExistence type="inferred from homology"/>
<dbReference type="SMART" id="SM01381">
    <property type="entry name" value="7TM_GPCR_Srsx"/>
    <property type="match status" value="1"/>
</dbReference>
<keyword evidence="3 9" id="KW-0812">Transmembrane</keyword>
<evidence type="ECO:0000259" key="12">
    <source>
        <dbReference type="PROSITE" id="PS50262"/>
    </source>
</evidence>
<dbReference type="PROSITE" id="PS00237">
    <property type="entry name" value="G_PROTEIN_RECEP_F1_1"/>
    <property type="match status" value="1"/>
</dbReference>
<gene>
    <name evidence="13" type="ORF">PoB_003897000</name>
</gene>
<accession>A0AAV4B072</accession>
<comment type="similarity">
    <text evidence="2 9">Belongs to the G-protein coupled receptor 1 family.</text>
</comment>
<evidence type="ECO:0000313" key="14">
    <source>
        <dbReference type="Proteomes" id="UP000735302"/>
    </source>
</evidence>
<evidence type="ECO:0000256" key="11">
    <source>
        <dbReference type="SAM" id="Phobius"/>
    </source>
</evidence>
<evidence type="ECO:0000256" key="6">
    <source>
        <dbReference type="ARBA" id="ARBA00023136"/>
    </source>
</evidence>
<feature type="transmembrane region" description="Helical" evidence="11">
    <location>
        <begin position="157"/>
        <end position="179"/>
    </location>
</feature>
<comment type="caution">
    <text evidence="13">The sequence shown here is derived from an EMBL/GenBank/DDBJ whole genome shotgun (WGS) entry which is preliminary data.</text>
</comment>
<evidence type="ECO:0000256" key="5">
    <source>
        <dbReference type="ARBA" id="ARBA00023040"/>
    </source>
</evidence>
<dbReference type="Proteomes" id="UP000735302">
    <property type="component" value="Unassembled WGS sequence"/>
</dbReference>
<reference evidence="13 14" key="1">
    <citation type="journal article" date="2021" name="Elife">
        <title>Chloroplast acquisition without the gene transfer in kleptoplastic sea slugs, Plakobranchus ocellatus.</title>
        <authorList>
            <person name="Maeda T."/>
            <person name="Takahashi S."/>
            <person name="Yoshida T."/>
            <person name="Shimamura S."/>
            <person name="Takaki Y."/>
            <person name="Nagai Y."/>
            <person name="Toyoda A."/>
            <person name="Suzuki Y."/>
            <person name="Arimoto A."/>
            <person name="Ishii H."/>
            <person name="Satoh N."/>
            <person name="Nishiyama T."/>
            <person name="Hasebe M."/>
            <person name="Maruyama T."/>
            <person name="Minagawa J."/>
            <person name="Obokata J."/>
            <person name="Shigenobu S."/>
        </authorList>
    </citation>
    <scope>NUCLEOTIDE SEQUENCE [LARGE SCALE GENOMIC DNA]</scope>
</reference>
<feature type="compositionally biased region" description="Polar residues" evidence="10">
    <location>
        <begin position="386"/>
        <end position="398"/>
    </location>
</feature>
<dbReference type="GO" id="GO:0005886">
    <property type="term" value="C:plasma membrane"/>
    <property type="evidence" value="ECO:0007669"/>
    <property type="project" value="TreeGrafter"/>
</dbReference>
<dbReference type="PANTHER" id="PTHR45695">
    <property type="entry name" value="LEUCOKININ RECEPTOR-RELATED"/>
    <property type="match status" value="1"/>
</dbReference>
<keyword evidence="5 9" id="KW-0297">G-protein coupled receptor</keyword>
<dbReference type="PANTHER" id="PTHR45695:SF28">
    <property type="entry name" value="G-PROTEIN COUPLED RECEPTORS FAMILY 1 PROFILE DOMAIN-CONTAINING PROTEIN"/>
    <property type="match status" value="1"/>
</dbReference>
<dbReference type="InterPro" id="IPR000276">
    <property type="entry name" value="GPCR_Rhodpsn"/>
</dbReference>
<keyword evidence="4 11" id="KW-1133">Transmembrane helix</keyword>
<dbReference type="AlphaFoldDB" id="A0AAV4B072"/>
<dbReference type="InterPro" id="IPR017452">
    <property type="entry name" value="GPCR_Rhodpsn_7TM"/>
</dbReference>
<dbReference type="GO" id="GO:0004983">
    <property type="term" value="F:neuropeptide Y receptor activity"/>
    <property type="evidence" value="ECO:0007669"/>
    <property type="project" value="InterPro"/>
</dbReference>
<keyword evidence="8 9" id="KW-0807">Transducer</keyword>
<feature type="transmembrane region" description="Helical" evidence="11">
    <location>
        <begin position="218"/>
        <end position="242"/>
    </location>
</feature>
<evidence type="ECO:0000256" key="3">
    <source>
        <dbReference type="ARBA" id="ARBA00022692"/>
    </source>
</evidence>
<organism evidence="13 14">
    <name type="scientific">Plakobranchus ocellatus</name>
    <dbReference type="NCBI Taxonomy" id="259542"/>
    <lineage>
        <taxon>Eukaryota</taxon>
        <taxon>Metazoa</taxon>
        <taxon>Spiralia</taxon>
        <taxon>Lophotrochozoa</taxon>
        <taxon>Mollusca</taxon>
        <taxon>Gastropoda</taxon>
        <taxon>Heterobranchia</taxon>
        <taxon>Euthyneura</taxon>
        <taxon>Panpulmonata</taxon>
        <taxon>Sacoglossa</taxon>
        <taxon>Placobranchoidea</taxon>
        <taxon>Plakobranchidae</taxon>
        <taxon>Plakobranchus</taxon>
    </lineage>
</organism>
<dbReference type="Gene3D" id="1.20.1070.10">
    <property type="entry name" value="Rhodopsin 7-helix transmembrane proteins"/>
    <property type="match status" value="1"/>
</dbReference>
<comment type="subcellular location">
    <subcellularLocation>
        <location evidence="1">Membrane</location>
        <topology evidence="1">Multi-pass membrane protein</topology>
    </subcellularLocation>
</comment>
<evidence type="ECO:0000256" key="9">
    <source>
        <dbReference type="RuleBase" id="RU000688"/>
    </source>
</evidence>
<evidence type="ECO:0000256" key="2">
    <source>
        <dbReference type="ARBA" id="ARBA00010663"/>
    </source>
</evidence>
<keyword evidence="14" id="KW-1185">Reference proteome</keyword>
<feature type="transmembrane region" description="Helical" evidence="11">
    <location>
        <begin position="274"/>
        <end position="294"/>
    </location>
</feature>
<dbReference type="PROSITE" id="PS50262">
    <property type="entry name" value="G_PROTEIN_RECEP_F1_2"/>
    <property type="match status" value="1"/>
</dbReference>
<evidence type="ECO:0000256" key="8">
    <source>
        <dbReference type="ARBA" id="ARBA00023224"/>
    </source>
</evidence>
<feature type="region of interest" description="Disordered" evidence="10">
    <location>
        <begin position="360"/>
        <end position="398"/>
    </location>
</feature>
<keyword evidence="6 11" id="KW-0472">Membrane</keyword>
<evidence type="ECO:0000256" key="4">
    <source>
        <dbReference type="ARBA" id="ARBA00022989"/>
    </source>
</evidence>
<keyword evidence="7 9" id="KW-0675">Receptor</keyword>